<evidence type="ECO:0000256" key="3">
    <source>
        <dbReference type="ARBA" id="ARBA00023163"/>
    </source>
</evidence>
<dbReference type="SMART" id="SM00345">
    <property type="entry name" value="HTH_GNTR"/>
    <property type="match status" value="1"/>
</dbReference>
<dbReference type="PROSITE" id="PS50949">
    <property type="entry name" value="HTH_GNTR"/>
    <property type="match status" value="1"/>
</dbReference>
<dbReference type="CDD" id="cd07377">
    <property type="entry name" value="WHTH_GntR"/>
    <property type="match status" value="1"/>
</dbReference>
<name>A0A2A7N135_MYCAG</name>
<feature type="region of interest" description="Disordered" evidence="4">
    <location>
        <begin position="1"/>
        <end position="29"/>
    </location>
</feature>
<evidence type="ECO:0000256" key="2">
    <source>
        <dbReference type="ARBA" id="ARBA00023125"/>
    </source>
</evidence>
<dbReference type="InterPro" id="IPR000524">
    <property type="entry name" value="Tscrpt_reg_HTH_GntR"/>
</dbReference>
<dbReference type="GO" id="GO:0003700">
    <property type="term" value="F:DNA-binding transcription factor activity"/>
    <property type="evidence" value="ECO:0007669"/>
    <property type="project" value="InterPro"/>
</dbReference>
<dbReference type="PRINTS" id="PR00035">
    <property type="entry name" value="HTHGNTR"/>
</dbReference>
<dbReference type="Pfam" id="PF00392">
    <property type="entry name" value="GntR"/>
    <property type="match status" value="1"/>
</dbReference>
<keyword evidence="1" id="KW-0805">Transcription regulation</keyword>
<keyword evidence="2" id="KW-0238">DNA-binding</keyword>
<evidence type="ECO:0000313" key="6">
    <source>
        <dbReference type="EMBL" id="PEG37503.1"/>
    </source>
</evidence>
<reference evidence="6 7" key="1">
    <citation type="submission" date="2017-10" db="EMBL/GenBank/DDBJ databases">
        <title>The new phylogeny of genus Mycobacterium.</title>
        <authorList>
            <person name="Tortoli E."/>
            <person name="Trovato A."/>
            <person name="Cirillo D.M."/>
        </authorList>
    </citation>
    <scope>NUCLEOTIDE SEQUENCE [LARGE SCALE GENOMIC DNA]</scope>
    <source>
        <strain evidence="6 7">CCUG37673</strain>
    </source>
</reference>
<dbReference type="PANTHER" id="PTHR44846">
    <property type="entry name" value="MANNOSYL-D-GLYCERATE TRANSPORT/METABOLISM SYSTEM REPRESSOR MNGR-RELATED"/>
    <property type="match status" value="1"/>
</dbReference>
<evidence type="ECO:0000256" key="4">
    <source>
        <dbReference type="SAM" id="MobiDB-lite"/>
    </source>
</evidence>
<feature type="domain" description="HTH gntR-type" evidence="5">
    <location>
        <begin position="30"/>
        <end position="98"/>
    </location>
</feature>
<proteinExistence type="predicted"/>
<evidence type="ECO:0000259" key="5">
    <source>
        <dbReference type="PROSITE" id="PS50949"/>
    </source>
</evidence>
<dbReference type="SMART" id="SM00866">
    <property type="entry name" value="UTRA"/>
    <property type="match status" value="1"/>
</dbReference>
<keyword evidence="7" id="KW-1185">Reference proteome</keyword>
<dbReference type="Gene3D" id="3.40.1410.10">
    <property type="entry name" value="Chorismate lyase-like"/>
    <property type="match status" value="1"/>
</dbReference>
<dbReference type="SUPFAM" id="SSF46785">
    <property type="entry name" value="Winged helix' DNA-binding domain"/>
    <property type="match status" value="1"/>
</dbReference>
<dbReference type="RefSeq" id="WP_097941068.1">
    <property type="nucleotide sequence ID" value="NZ_PDCP01000026.1"/>
</dbReference>
<dbReference type="Proteomes" id="UP000220914">
    <property type="component" value="Unassembled WGS sequence"/>
</dbReference>
<dbReference type="EMBL" id="PDCP01000026">
    <property type="protein sequence ID" value="PEG37503.1"/>
    <property type="molecule type" value="Genomic_DNA"/>
</dbReference>
<protein>
    <submittedName>
        <fullName evidence="6">GntR family transcriptional regulator</fullName>
    </submittedName>
</protein>
<dbReference type="OrthoDB" id="7363114at2"/>
<accession>A0A2A7N135</accession>
<dbReference type="GO" id="GO:0003677">
    <property type="term" value="F:DNA binding"/>
    <property type="evidence" value="ECO:0007669"/>
    <property type="project" value="UniProtKB-KW"/>
</dbReference>
<dbReference type="Gene3D" id="1.10.10.10">
    <property type="entry name" value="Winged helix-like DNA-binding domain superfamily/Winged helix DNA-binding domain"/>
    <property type="match status" value="1"/>
</dbReference>
<gene>
    <name evidence="6" type="ORF">CQY20_16060</name>
</gene>
<dbReference type="AlphaFoldDB" id="A0A2A7N135"/>
<evidence type="ECO:0000256" key="1">
    <source>
        <dbReference type="ARBA" id="ARBA00023015"/>
    </source>
</evidence>
<keyword evidence="3" id="KW-0804">Transcription</keyword>
<dbReference type="InterPro" id="IPR050679">
    <property type="entry name" value="Bact_HTH_transcr_reg"/>
</dbReference>
<sequence>MPPARNRAAKRRRRLPASTAATRDSSPPATPRYIAIAALVRDRIATEQLGPHTLLPSERELAEQHGVSRMTARQALSLLESEGVVYRKPPRGTFVAEPRVRFHIGSFSEEVSRMGRRPAARLLWAEHQHPTPAVRLALGLDDDAMVNVFHRLRSVDDVPFALETTFLPADLTPGILDVSDDGSLWAILRDRYGIDLARSTAVLESIVLDDATSTQLDVRAGSAGTLLTRRTEDSTGRCVEYARDVYRADRASFEVSELLGAHRLSGV</sequence>
<comment type="caution">
    <text evidence="6">The sequence shown here is derived from an EMBL/GenBank/DDBJ whole genome shotgun (WGS) entry which is preliminary data.</text>
</comment>
<dbReference type="InterPro" id="IPR011663">
    <property type="entry name" value="UTRA"/>
</dbReference>
<dbReference type="InterPro" id="IPR028978">
    <property type="entry name" value="Chorismate_lyase_/UTRA_dom_sf"/>
</dbReference>
<dbReference type="InterPro" id="IPR036390">
    <property type="entry name" value="WH_DNA-bd_sf"/>
</dbReference>
<evidence type="ECO:0000313" key="7">
    <source>
        <dbReference type="Proteomes" id="UP000220914"/>
    </source>
</evidence>
<dbReference type="InterPro" id="IPR036388">
    <property type="entry name" value="WH-like_DNA-bd_sf"/>
</dbReference>
<dbReference type="GO" id="GO:0045892">
    <property type="term" value="P:negative regulation of DNA-templated transcription"/>
    <property type="evidence" value="ECO:0007669"/>
    <property type="project" value="TreeGrafter"/>
</dbReference>
<dbReference type="Pfam" id="PF07702">
    <property type="entry name" value="UTRA"/>
    <property type="match status" value="1"/>
</dbReference>
<dbReference type="SUPFAM" id="SSF64288">
    <property type="entry name" value="Chorismate lyase-like"/>
    <property type="match status" value="1"/>
</dbReference>
<organism evidence="6 7">
    <name type="scientific">Mycolicibacterium agri</name>
    <name type="common">Mycobacterium agri</name>
    <dbReference type="NCBI Taxonomy" id="36811"/>
    <lineage>
        <taxon>Bacteria</taxon>
        <taxon>Bacillati</taxon>
        <taxon>Actinomycetota</taxon>
        <taxon>Actinomycetes</taxon>
        <taxon>Mycobacteriales</taxon>
        <taxon>Mycobacteriaceae</taxon>
        <taxon>Mycolicibacterium</taxon>
    </lineage>
</organism>
<dbReference type="PANTHER" id="PTHR44846:SF1">
    <property type="entry name" value="MANNOSYL-D-GLYCERATE TRANSPORT_METABOLISM SYSTEM REPRESSOR MNGR-RELATED"/>
    <property type="match status" value="1"/>
</dbReference>